<gene>
    <name evidence="10" type="ORF">TCM_031218</name>
</gene>
<dbReference type="InterPro" id="IPR050905">
    <property type="entry name" value="Plant_NBS-LRR"/>
</dbReference>
<keyword evidence="3" id="KW-0547">Nucleotide-binding</keyword>
<dbReference type="AlphaFoldDB" id="A0A061F5U9"/>
<dbReference type="FunFam" id="1.10.10.10:FF:000322">
    <property type="entry name" value="Probable disease resistance protein At1g63360"/>
    <property type="match status" value="1"/>
</dbReference>
<evidence type="ECO:0000256" key="6">
    <source>
        <dbReference type="SAM" id="Coils"/>
    </source>
</evidence>
<dbReference type="InterPro" id="IPR032675">
    <property type="entry name" value="LRR_dom_sf"/>
</dbReference>
<dbReference type="InterPro" id="IPR058922">
    <property type="entry name" value="WHD_DRP"/>
</dbReference>
<dbReference type="Pfam" id="PF13855">
    <property type="entry name" value="LRR_8"/>
    <property type="match status" value="1"/>
</dbReference>
<keyword evidence="4" id="KW-0611">Plant defense</keyword>
<protein>
    <submittedName>
        <fullName evidence="10">LRR and NB-ARC domains-containing disease resistance protein, putative</fullName>
    </submittedName>
</protein>
<feature type="domain" description="Disease resistance protein winged helix" evidence="9">
    <location>
        <begin position="410"/>
        <end position="480"/>
    </location>
</feature>
<organism evidence="10 11">
    <name type="scientific">Theobroma cacao</name>
    <name type="common">Cacao</name>
    <name type="synonym">Cocoa</name>
    <dbReference type="NCBI Taxonomy" id="3641"/>
    <lineage>
        <taxon>Eukaryota</taxon>
        <taxon>Viridiplantae</taxon>
        <taxon>Streptophyta</taxon>
        <taxon>Embryophyta</taxon>
        <taxon>Tracheophyta</taxon>
        <taxon>Spermatophyta</taxon>
        <taxon>Magnoliopsida</taxon>
        <taxon>eudicotyledons</taxon>
        <taxon>Gunneridae</taxon>
        <taxon>Pentapetalae</taxon>
        <taxon>rosids</taxon>
        <taxon>malvids</taxon>
        <taxon>Malvales</taxon>
        <taxon>Malvaceae</taxon>
        <taxon>Byttnerioideae</taxon>
        <taxon>Theobroma</taxon>
    </lineage>
</organism>
<dbReference type="InterPro" id="IPR027417">
    <property type="entry name" value="P-loop_NTPase"/>
</dbReference>
<evidence type="ECO:0000259" key="9">
    <source>
        <dbReference type="Pfam" id="PF23559"/>
    </source>
</evidence>
<feature type="domain" description="Disease resistance protein At4g27190-like leucine-rich repeats" evidence="8">
    <location>
        <begin position="828"/>
        <end position="947"/>
    </location>
</feature>
<name>A0A061F5U9_THECC</name>
<dbReference type="InterPro" id="IPR057135">
    <property type="entry name" value="At4g27190-like_LRR"/>
</dbReference>
<evidence type="ECO:0000259" key="8">
    <source>
        <dbReference type="Pfam" id="PF23247"/>
    </source>
</evidence>
<feature type="coiled-coil region" evidence="6">
    <location>
        <begin position="42"/>
        <end position="104"/>
    </location>
</feature>
<dbReference type="PANTHER" id="PTHR33463:SF190">
    <property type="entry name" value="DISEASE RESISTANCE PROTEIN RPS2-LIKE"/>
    <property type="match status" value="1"/>
</dbReference>
<dbReference type="InParanoid" id="A0A061F5U9"/>
<dbReference type="FunCoup" id="A0A061F5U9">
    <property type="interactions" value="20"/>
</dbReference>
<dbReference type="InterPro" id="IPR001611">
    <property type="entry name" value="Leu-rich_rpt"/>
</dbReference>
<evidence type="ECO:0000313" key="10">
    <source>
        <dbReference type="EMBL" id="EOY12700.1"/>
    </source>
</evidence>
<keyword evidence="5" id="KW-0067">ATP-binding</keyword>
<dbReference type="HOGENOM" id="CLU_000427_2_3_1"/>
<dbReference type="GO" id="GO:0006952">
    <property type="term" value="P:defense response"/>
    <property type="evidence" value="ECO:0007669"/>
    <property type="project" value="UniProtKB-KW"/>
</dbReference>
<comment type="similarity">
    <text evidence="1">Belongs to the disease resistance NB-LRR family.</text>
</comment>
<dbReference type="Gene3D" id="3.80.10.10">
    <property type="entry name" value="Ribonuclease Inhibitor"/>
    <property type="match status" value="2"/>
</dbReference>
<dbReference type="SUPFAM" id="SSF52058">
    <property type="entry name" value="L domain-like"/>
    <property type="match status" value="1"/>
</dbReference>
<dbReference type="eggNOG" id="KOG4658">
    <property type="taxonomic scope" value="Eukaryota"/>
</dbReference>
<dbReference type="SUPFAM" id="SSF52540">
    <property type="entry name" value="P-loop containing nucleoside triphosphate hydrolases"/>
    <property type="match status" value="1"/>
</dbReference>
<dbReference type="Proteomes" id="UP000026915">
    <property type="component" value="Chromosome 7"/>
</dbReference>
<sequence>MGRKVVLTSKSIEGVAYMELLGPIFEVVKCFGGPAYRSISHHRKLKENVNDLKRKVNDLNIRKQDLEFRKEADIRCRRVVKKEVEKWFEDLERINIELQMIEEKLRVVSYFSRARLGKFVCQKIEEAKEIYHRGNFPEGVTIDGPPTTGVTFLTTKLEGEIDVKEQIWENLMGDEVGMIGVCGMGGMGKTTIMKHINNQLLKENQFDAVIWVTVSREFNAVKLQGDIACALECCLPENKLQWATVLMEVLERKRYVLILDDVWERFSLLDVGIPEPTLHNGSKVIITSRSIEVCNSMGCKVFKVQPLSQKVSLNLFLNLVGDRVLQHPTVKEIANLIVDECGGLPLAIVTIASSMRGVDDTCEWRNALNELRERVKSVKGLDIEIFERMKFSYDRLKDSKIQNCFLYCSLYPEDYHIVEEELIEKWIDEDLIDELETRQAMQDRGRAILNKLVNNCLLERVMTYNVKEEVKVHDVLRDMALSIIRGCHHFMVQAGMQLVELPSEHKWKENLEKVSLIHNYISQVPQISPKCPNLSTLLLQENHSLKRIPESFFDHMHGLKVLDLSDTGIYDLPNSISNLENLTALVLRRCSSLRYVPSLAKLTALRKLDLFDTIIEEVPRGIEMLESLTYLDLYSRNLKELPTEILLRLSNLQYLKTWMNRRGEEVAKLRKLEILLGFFCEIQDFERYAKSLLGQGPSKYWLGVGSPTLGNIRSHPWCSHLEDVEVDKKVCFINCEIGKEDLVVLPNCVRTLTVEACHDLKSLSNISLCRKANELKTCTISWCKGIKCMVDLSLSSCNSLQNIEVLRLRCLSNLQELVKGRVAAVSTSHTPAPPAIFSSLRKFHLFRCSSIKNLFSVQLSRGLQNLEYIEVNRCEKMEKIIASEEEEENHKEEERGPKVTTYVFPKLQTLHLIKLPELKSICTSGVMVPANSLQFLSIINCLKLKKIPFSIPRLETGQPTPPPLEHGYVHPRIWWELVEFDDPDAKDVLSQVVLEFSSEEDEE</sequence>
<dbReference type="InterPro" id="IPR042197">
    <property type="entry name" value="Apaf_helical"/>
</dbReference>
<evidence type="ECO:0000256" key="3">
    <source>
        <dbReference type="ARBA" id="ARBA00022741"/>
    </source>
</evidence>
<dbReference type="GO" id="GO:0005524">
    <property type="term" value="F:ATP binding"/>
    <property type="evidence" value="ECO:0007669"/>
    <property type="project" value="UniProtKB-KW"/>
</dbReference>
<dbReference type="PANTHER" id="PTHR33463">
    <property type="entry name" value="NB-ARC DOMAIN-CONTAINING PROTEIN-RELATED"/>
    <property type="match status" value="1"/>
</dbReference>
<feature type="domain" description="NB-ARC" evidence="7">
    <location>
        <begin position="163"/>
        <end position="323"/>
    </location>
</feature>
<dbReference type="FunFam" id="3.40.50.300:FF:001091">
    <property type="entry name" value="Probable disease resistance protein At1g61300"/>
    <property type="match status" value="1"/>
</dbReference>
<dbReference type="Gene3D" id="1.10.8.430">
    <property type="entry name" value="Helical domain of apoptotic protease-activating factors"/>
    <property type="match status" value="1"/>
</dbReference>
<dbReference type="GO" id="GO:0043531">
    <property type="term" value="F:ADP binding"/>
    <property type="evidence" value="ECO:0007669"/>
    <property type="project" value="InterPro"/>
</dbReference>
<dbReference type="Gramene" id="EOY12700">
    <property type="protein sequence ID" value="EOY12700"/>
    <property type="gene ID" value="TCM_031218"/>
</dbReference>
<evidence type="ECO:0000259" key="7">
    <source>
        <dbReference type="Pfam" id="PF00931"/>
    </source>
</evidence>
<dbReference type="Gene3D" id="3.40.50.300">
    <property type="entry name" value="P-loop containing nucleotide triphosphate hydrolases"/>
    <property type="match status" value="1"/>
</dbReference>
<reference evidence="10 11" key="1">
    <citation type="journal article" date="2013" name="Genome Biol.">
        <title>The genome sequence of the most widely cultivated cacao type and its use to identify candidate genes regulating pod color.</title>
        <authorList>
            <person name="Motamayor J.C."/>
            <person name="Mockaitis K."/>
            <person name="Schmutz J."/>
            <person name="Haiminen N."/>
            <person name="Iii D.L."/>
            <person name="Cornejo O."/>
            <person name="Findley S.D."/>
            <person name="Zheng P."/>
            <person name="Utro F."/>
            <person name="Royaert S."/>
            <person name="Saski C."/>
            <person name="Jenkins J."/>
            <person name="Podicheti R."/>
            <person name="Zhao M."/>
            <person name="Scheffler B.E."/>
            <person name="Stack J.C."/>
            <person name="Feltus F.A."/>
            <person name="Mustiga G.M."/>
            <person name="Amores F."/>
            <person name="Phillips W."/>
            <person name="Marelli J.P."/>
            <person name="May G.D."/>
            <person name="Shapiro H."/>
            <person name="Ma J."/>
            <person name="Bustamante C.D."/>
            <person name="Schnell R.J."/>
            <person name="Main D."/>
            <person name="Gilbert D."/>
            <person name="Parida L."/>
            <person name="Kuhn D.N."/>
        </authorList>
    </citation>
    <scope>NUCLEOTIDE SEQUENCE [LARGE SCALE GENOMIC DNA]</scope>
    <source>
        <strain evidence="11">cv. Matina 1-6</strain>
    </source>
</reference>
<evidence type="ECO:0000313" key="11">
    <source>
        <dbReference type="Proteomes" id="UP000026915"/>
    </source>
</evidence>
<proteinExistence type="inferred from homology"/>
<dbReference type="PRINTS" id="PR00364">
    <property type="entry name" value="DISEASERSIST"/>
</dbReference>
<dbReference type="InterPro" id="IPR002182">
    <property type="entry name" value="NB-ARC"/>
</dbReference>
<keyword evidence="2" id="KW-0677">Repeat</keyword>
<evidence type="ECO:0000256" key="2">
    <source>
        <dbReference type="ARBA" id="ARBA00022737"/>
    </source>
</evidence>
<keyword evidence="11" id="KW-1185">Reference proteome</keyword>
<evidence type="ECO:0000256" key="1">
    <source>
        <dbReference type="ARBA" id="ARBA00008894"/>
    </source>
</evidence>
<dbReference type="Pfam" id="PF23247">
    <property type="entry name" value="LRR_RPS2"/>
    <property type="match status" value="1"/>
</dbReference>
<dbReference type="EMBL" id="CM001885">
    <property type="protein sequence ID" value="EOY12700.1"/>
    <property type="molecule type" value="Genomic_DNA"/>
</dbReference>
<keyword evidence="6" id="KW-0175">Coiled coil</keyword>
<dbReference type="Pfam" id="PF23559">
    <property type="entry name" value="WHD_DRP"/>
    <property type="match status" value="1"/>
</dbReference>
<evidence type="ECO:0000256" key="4">
    <source>
        <dbReference type="ARBA" id="ARBA00022821"/>
    </source>
</evidence>
<evidence type="ECO:0000256" key="5">
    <source>
        <dbReference type="ARBA" id="ARBA00022840"/>
    </source>
</evidence>
<dbReference type="OMA" id="TCTISWC"/>
<accession>A0A061F5U9</accession>
<dbReference type="Pfam" id="PF00931">
    <property type="entry name" value="NB-ARC"/>
    <property type="match status" value="1"/>
</dbReference>